<proteinExistence type="predicted"/>
<keyword evidence="4" id="KW-1185">Reference proteome</keyword>
<dbReference type="InterPro" id="IPR050229">
    <property type="entry name" value="GlpE_sulfurtransferase"/>
</dbReference>
<dbReference type="PANTHER" id="PTHR43031">
    <property type="entry name" value="FAD-DEPENDENT OXIDOREDUCTASE"/>
    <property type="match status" value="1"/>
</dbReference>
<dbReference type="PANTHER" id="PTHR43031:SF1">
    <property type="entry name" value="PYRIDINE NUCLEOTIDE-DISULPHIDE OXIDOREDUCTASE"/>
    <property type="match status" value="1"/>
</dbReference>
<name>A0A2J8AHT8_9CHLO</name>
<evidence type="ECO:0000313" key="3">
    <source>
        <dbReference type="EMBL" id="PNH12080.1"/>
    </source>
</evidence>
<evidence type="ECO:0000256" key="1">
    <source>
        <dbReference type="SAM" id="MobiDB-lite"/>
    </source>
</evidence>
<accession>A0A2J8AHT8</accession>
<feature type="region of interest" description="Disordered" evidence="1">
    <location>
        <begin position="310"/>
        <end position="331"/>
    </location>
</feature>
<dbReference type="AlphaFoldDB" id="A0A2J8AHT8"/>
<dbReference type="InterPro" id="IPR001763">
    <property type="entry name" value="Rhodanese-like_dom"/>
</dbReference>
<feature type="region of interest" description="Disordered" evidence="1">
    <location>
        <begin position="88"/>
        <end position="122"/>
    </location>
</feature>
<gene>
    <name evidence="3" type="ORF">TSOC_000993</name>
</gene>
<reference evidence="3 4" key="1">
    <citation type="journal article" date="2017" name="Mol. Biol. Evol.">
        <title>The 4-celled Tetrabaena socialis nuclear genome reveals the essential components for genetic control of cell number at the origin of multicellularity in the volvocine lineage.</title>
        <authorList>
            <person name="Featherston J."/>
            <person name="Arakaki Y."/>
            <person name="Hanschen E.R."/>
            <person name="Ferris P.J."/>
            <person name="Michod R.E."/>
            <person name="Olson B.J.S.C."/>
            <person name="Nozaki H."/>
            <person name="Durand P.M."/>
        </authorList>
    </citation>
    <scope>NUCLEOTIDE SEQUENCE [LARGE SCALE GENOMIC DNA]</scope>
    <source>
        <strain evidence="3 4">NIES-571</strain>
    </source>
</reference>
<evidence type="ECO:0000259" key="2">
    <source>
        <dbReference type="PROSITE" id="PS50206"/>
    </source>
</evidence>
<dbReference type="SUPFAM" id="SSF52821">
    <property type="entry name" value="Rhodanese/Cell cycle control phosphatase"/>
    <property type="match status" value="1"/>
</dbReference>
<dbReference type="InterPro" id="IPR036873">
    <property type="entry name" value="Rhodanese-like_dom_sf"/>
</dbReference>
<feature type="region of interest" description="Disordered" evidence="1">
    <location>
        <begin position="137"/>
        <end position="200"/>
    </location>
</feature>
<dbReference type="Gene3D" id="3.40.250.10">
    <property type="entry name" value="Rhodanese-like domain"/>
    <property type="match status" value="1"/>
</dbReference>
<feature type="compositionally biased region" description="Low complexity" evidence="1">
    <location>
        <begin position="148"/>
        <end position="157"/>
    </location>
</feature>
<comment type="caution">
    <text evidence="3">The sequence shown here is derived from an EMBL/GenBank/DDBJ whole genome shotgun (WGS) entry which is preliminary data.</text>
</comment>
<dbReference type="OrthoDB" id="566238at2759"/>
<feature type="domain" description="Rhodanese" evidence="2">
    <location>
        <begin position="218"/>
        <end position="307"/>
    </location>
</feature>
<protein>
    <recommendedName>
        <fullName evidence="2">Rhodanese domain-containing protein</fullName>
    </recommendedName>
</protein>
<dbReference type="SMART" id="SM00450">
    <property type="entry name" value="RHOD"/>
    <property type="match status" value="1"/>
</dbReference>
<dbReference type="Pfam" id="PF00581">
    <property type="entry name" value="Rhodanese"/>
    <property type="match status" value="1"/>
</dbReference>
<sequence length="331" mass="34545">MPFTMLPTAHACAPASMRRRLPIAAPEARVHASQWRPASALRAVQTVGPNSTGAVGEVPASAPPKHNESFLDVDSVLGKFNPMTGSHLLQWGDSDDEDGATQAEIPATRERPVGNWDDSTSAGLGLEHQLAYLDYRDSSESDNEEPGSSPLSSQSASILRGARSASPFMGAEDGTAASTPASPPGPAPLTSPYSAEGGFQEVPPHELQERLATGQFSLLLDVRSLQEYDSGHVTGAVNCPLDPELSAAVRAGEYDDFKERPVAVICGSGMRSSQATVRLSKVFGFKNVWNVSGGMQAWVREGLPVQAPPQKQAGGCGCGAPPGGGCGSKQA</sequence>
<evidence type="ECO:0000313" key="4">
    <source>
        <dbReference type="Proteomes" id="UP000236333"/>
    </source>
</evidence>
<organism evidence="3 4">
    <name type="scientific">Tetrabaena socialis</name>
    <dbReference type="NCBI Taxonomy" id="47790"/>
    <lineage>
        <taxon>Eukaryota</taxon>
        <taxon>Viridiplantae</taxon>
        <taxon>Chlorophyta</taxon>
        <taxon>core chlorophytes</taxon>
        <taxon>Chlorophyceae</taxon>
        <taxon>CS clade</taxon>
        <taxon>Chlamydomonadales</taxon>
        <taxon>Tetrabaenaceae</taxon>
        <taxon>Tetrabaena</taxon>
    </lineage>
</organism>
<dbReference type="CDD" id="cd00158">
    <property type="entry name" value="RHOD"/>
    <property type="match status" value="1"/>
</dbReference>
<dbReference type="Proteomes" id="UP000236333">
    <property type="component" value="Unassembled WGS sequence"/>
</dbReference>
<dbReference type="EMBL" id="PGGS01000015">
    <property type="protein sequence ID" value="PNH12080.1"/>
    <property type="molecule type" value="Genomic_DNA"/>
</dbReference>
<feature type="compositionally biased region" description="Gly residues" evidence="1">
    <location>
        <begin position="314"/>
        <end position="331"/>
    </location>
</feature>
<dbReference type="PROSITE" id="PS50206">
    <property type="entry name" value="RHODANESE_3"/>
    <property type="match status" value="1"/>
</dbReference>